<evidence type="ECO:0000256" key="1">
    <source>
        <dbReference type="ARBA" id="ARBA00004141"/>
    </source>
</evidence>
<keyword evidence="2 5" id="KW-0812">Transmembrane</keyword>
<evidence type="ECO:0000256" key="2">
    <source>
        <dbReference type="ARBA" id="ARBA00022692"/>
    </source>
</evidence>
<keyword evidence="3 5" id="KW-1133">Transmembrane helix</keyword>
<comment type="subcellular location">
    <subcellularLocation>
        <location evidence="1">Membrane</location>
        <topology evidence="1">Multi-pass membrane protein</topology>
    </subcellularLocation>
</comment>
<reference evidence="6" key="2">
    <citation type="journal article" date="2022" name="Nat. Microbiol.">
        <title>A closed Candidatus Odinarchaeum chromosome exposes Asgard archaeal viruses.</title>
        <authorList>
            <person name="Tamarit D."/>
            <person name="Caceres E.F."/>
            <person name="Krupovic M."/>
            <person name="Nijland R."/>
            <person name="Eme L."/>
            <person name="Robinson N.P."/>
            <person name="Ettema T.J.G."/>
        </authorList>
    </citation>
    <scope>NUCLEOTIDE SEQUENCE</scope>
    <source>
        <strain evidence="6">LCB_4</strain>
    </source>
</reference>
<accession>A0AAF0D1A2</accession>
<protein>
    <submittedName>
        <fullName evidence="6">TMCO1/EMC3 family protein</fullName>
    </submittedName>
</protein>
<evidence type="ECO:0000313" key="6">
    <source>
        <dbReference type="EMBL" id="WEU39862.1"/>
    </source>
</evidence>
<proteinExistence type="predicted"/>
<organism evidence="6 7">
    <name type="scientific">Odinarchaeota yellowstonii (strain LCB_4)</name>
    <dbReference type="NCBI Taxonomy" id="1841599"/>
    <lineage>
        <taxon>Archaea</taxon>
        <taxon>Promethearchaeati</taxon>
        <taxon>Candidatus Odinarchaeota</taxon>
        <taxon>Candidatus Odinarchaeia</taxon>
        <taxon>Candidatus Odinarchaeales</taxon>
        <taxon>Candidatus Odinarchaeaceae</taxon>
        <taxon>Candidatus Odinarchaeum</taxon>
    </lineage>
</organism>
<evidence type="ECO:0000256" key="5">
    <source>
        <dbReference type="SAM" id="Phobius"/>
    </source>
</evidence>
<dbReference type="InterPro" id="IPR002809">
    <property type="entry name" value="EMC3/TMCO1"/>
</dbReference>
<dbReference type="PANTHER" id="PTHR42198">
    <property type="entry name" value="INTEGRAL MEMBRANE PROTEIN"/>
    <property type="match status" value="1"/>
</dbReference>
<gene>
    <name evidence="6" type="ORF">OdinLCB4_005165</name>
</gene>
<sequence length="175" mass="19666">MLTPSIFEVIQHPPGSALLVIGIAIATSVISNLITRLITDTDQLRRYSKQIRLHKEALKRAEMEGDTKKILQLQRKNKYIQKITGKIAKERLKPLIFTFVPLIILFFILNGFFTLGGSPILVAYTPFRLNNVPFLGNLLGSVDSTGYGLYFVFWYMICNFALATVISRVLGTTGE</sequence>
<dbReference type="Pfam" id="PF01956">
    <property type="entry name" value="EMC3_TMCO1"/>
    <property type="match status" value="1"/>
</dbReference>
<keyword evidence="4 5" id="KW-0472">Membrane</keyword>
<evidence type="ECO:0000256" key="3">
    <source>
        <dbReference type="ARBA" id="ARBA00022989"/>
    </source>
</evidence>
<dbReference type="InterPro" id="IPR038978">
    <property type="entry name" value="MJ0935"/>
</dbReference>
<evidence type="ECO:0000256" key="4">
    <source>
        <dbReference type="ARBA" id="ARBA00023136"/>
    </source>
</evidence>
<feature type="transmembrane region" description="Helical" evidence="5">
    <location>
        <begin position="147"/>
        <end position="170"/>
    </location>
</feature>
<evidence type="ECO:0000313" key="7">
    <source>
        <dbReference type="Proteomes" id="UP000186851"/>
    </source>
</evidence>
<dbReference type="GO" id="GO:0016020">
    <property type="term" value="C:membrane"/>
    <property type="evidence" value="ECO:0007669"/>
    <property type="project" value="UniProtKB-SubCell"/>
</dbReference>
<feature type="transmembrane region" description="Helical" evidence="5">
    <location>
        <begin position="95"/>
        <end position="127"/>
    </location>
</feature>
<dbReference type="AlphaFoldDB" id="A0AAF0D1A2"/>
<name>A0AAF0D1A2_ODILC</name>
<reference evidence="6" key="1">
    <citation type="journal article" date="2017" name="Nature">
        <title>Asgard archaea illuminate the origin of eukaryotic cellular complexity.</title>
        <authorList>
            <person name="Zaremba-Niedzwiedzka K."/>
            <person name="Caceres E.F."/>
            <person name="Saw J.H."/>
            <person name="Backstrom D."/>
            <person name="Juzokaite L."/>
            <person name="Vancaester E."/>
            <person name="Seitz K.W."/>
            <person name="Anantharaman K."/>
            <person name="Starnawski P."/>
            <person name="Kjeldsen K.U."/>
            <person name="Scott M.B."/>
            <person name="Nunoura T."/>
            <person name="Banfield J.F."/>
            <person name="Schramm A."/>
            <person name="Baker B.J."/>
            <person name="Spang A."/>
            <person name="Ettema T.J.G."/>
        </authorList>
    </citation>
    <scope>NUCLEOTIDE SEQUENCE</scope>
    <source>
        <strain evidence="6">LCB_4</strain>
    </source>
</reference>
<dbReference type="SMART" id="SM01415">
    <property type="entry name" value="DUF106"/>
    <property type="match status" value="1"/>
</dbReference>
<feature type="transmembrane region" description="Helical" evidence="5">
    <location>
        <begin position="17"/>
        <end position="39"/>
    </location>
</feature>
<dbReference type="EMBL" id="CP091871">
    <property type="protein sequence ID" value="WEU39862.1"/>
    <property type="molecule type" value="Genomic_DNA"/>
</dbReference>
<dbReference type="PANTHER" id="PTHR42198:SF1">
    <property type="entry name" value="INTEGRAL MEMBRANE PROTEIN"/>
    <property type="match status" value="1"/>
</dbReference>
<dbReference type="Proteomes" id="UP000186851">
    <property type="component" value="Chromosome"/>
</dbReference>
<dbReference type="KEGG" id="oyw:OdinLCB4_005165"/>